<dbReference type="AlphaFoldDB" id="A0ABD5WXK4"/>
<dbReference type="PANTHER" id="PTHR35902:SF6">
    <property type="entry name" value="CONSERVED WITHIN P. AEROPHILUM"/>
    <property type="match status" value="1"/>
</dbReference>
<keyword evidence="3" id="KW-1185">Reference proteome</keyword>
<feature type="transmembrane region" description="Helical" evidence="1">
    <location>
        <begin position="456"/>
        <end position="476"/>
    </location>
</feature>
<dbReference type="EMBL" id="JBHTAG010000002">
    <property type="protein sequence ID" value="MFC7096643.1"/>
    <property type="molecule type" value="Genomic_DNA"/>
</dbReference>
<dbReference type="GeneID" id="79269467"/>
<accession>A0ABD5WXK4</accession>
<dbReference type="InterPro" id="IPR013783">
    <property type="entry name" value="Ig-like_fold"/>
</dbReference>
<comment type="caution">
    <text evidence="2">The sequence shown here is derived from an EMBL/GenBank/DDBJ whole genome shotgun (WGS) entry which is preliminary data.</text>
</comment>
<name>A0ABD5WXK4_9EURY</name>
<evidence type="ECO:0000256" key="1">
    <source>
        <dbReference type="SAM" id="Phobius"/>
    </source>
</evidence>
<keyword evidence="1" id="KW-1133">Transmembrane helix</keyword>
<keyword evidence="1" id="KW-0812">Transmembrane</keyword>
<gene>
    <name evidence="2" type="ORF">ACFQKD_04930</name>
</gene>
<dbReference type="PANTHER" id="PTHR35902">
    <property type="entry name" value="S-LAYER DOMAIN-LIKE PROTEIN-RELATED"/>
    <property type="match status" value="1"/>
</dbReference>
<evidence type="ECO:0000313" key="2">
    <source>
        <dbReference type="EMBL" id="MFC7096643.1"/>
    </source>
</evidence>
<proteinExistence type="predicted"/>
<sequence>MTHTRFRLLLAALLVTSAAGSAGIVAAAGVSVADVQVTPSAPAPGEAVRFDVTVENTGNADYEIDAVALRTYEPFDELTRVEYLGTLIEGGSMTIPLTYRFDDPGVKNLRVVVYGQINNEPVQRRFPITLTVRNGGPQVLVESGDLTEGVESAVNVTVSNGESEAVNNVEVTLRGEGVDVDRPRRVVTALDAGTQQTFAFPVTPTTAGETSLEAVVRYTTTNGEHRVVTQRLPVSPTDLREDVAVTARVTGDARPAVDAEVANFGNAPLTDVTLVARVDGEVVARESVADVAPEGASEATLNLSSRDDAAVEVVARYTTAGTSGTAATTVDYAANPGAIELTGVDLEREGGAVHVSGSASNVGLSAAEGVLVRVLPAEGVDPARPYREFFVGRVPASDFVSFDLYASVDANVSAIPVEVSYIVDGERRTEVTNVPMDLDDPADSADDAGGQPVDPLILGLGVVVAVGVLALMGYAVRNSGR</sequence>
<keyword evidence="1" id="KW-0472">Membrane</keyword>
<reference evidence="2 3" key="1">
    <citation type="journal article" date="2019" name="Int. J. Syst. Evol. Microbiol.">
        <title>The Global Catalogue of Microorganisms (GCM) 10K type strain sequencing project: providing services to taxonomists for standard genome sequencing and annotation.</title>
        <authorList>
            <consortium name="The Broad Institute Genomics Platform"/>
            <consortium name="The Broad Institute Genome Sequencing Center for Infectious Disease"/>
            <person name="Wu L."/>
            <person name="Ma J."/>
        </authorList>
    </citation>
    <scope>NUCLEOTIDE SEQUENCE [LARGE SCALE GENOMIC DNA]</scope>
    <source>
        <strain evidence="2 3">DT55</strain>
    </source>
</reference>
<dbReference type="Gene3D" id="2.60.40.10">
    <property type="entry name" value="Immunoglobulins"/>
    <property type="match status" value="2"/>
</dbReference>
<organism evidence="2 3">
    <name type="scientific">Halobaculum marinum</name>
    <dbReference type="NCBI Taxonomy" id="3031996"/>
    <lineage>
        <taxon>Archaea</taxon>
        <taxon>Methanobacteriati</taxon>
        <taxon>Methanobacteriota</taxon>
        <taxon>Stenosarchaea group</taxon>
        <taxon>Halobacteria</taxon>
        <taxon>Halobacteriales</taxon>
        <taxon>Haloferacaceae</taxon>
        <taxon>Halobaculum</taxon>
    </lineage>
</organism>
<evidence type="ECO:0000313" key="3">
    <source>
        <dbReference type="Proteomes" id="UP001596388"/>
    </source>
</evidence>
<dbReference type="RefSeq" id="WP_276238893.1">
    <property type="nucleotide sequence ID" value="NZ_CP119989.1"/>
</dbReference>
<evidence type="ECO:0008006" key="4">
    <source>
        <dbReference type="Google" id="ProtNLM"/>
    </source>
</evidence>
<protein>
    <recommendedName>
        <fullName evidence="4">CARDB protein</fullName>
    </recommendedName>
</protein>
<dbReference type="Proteomes" id="UP001596388">
    <property type="component" value="Unassembled WGS sequence"/>
</dbReference>